<evidence type="ECO:0000256" key="4">
    <source>
        <dbReference type="ARBA" id="ARBA00022989"/>
    </source>
</evidence>
<reference evidence="9 10" key="1">
    <citation type="journal article" date="2024" name="Nat. Commun.">
        <title>Phylogenomics reveals the evolutionary origins of lichenization in chlorophyte algae.</title>
        <authorList>
            <person name="Puginier C."/>
            <person name="Libourel C."/>
            <person name="Otte J."/>
            <person name="Skaloud P."/>
            <person name="Haon M."/>
            <person name="Grisel S."/>
            <person name="Petersen M."/>
            <person name="Berrin J.G."/>
            <person name="Delaux P.M."/>
            <person name="Dal Grande F."/>
            <person name="Keller J."/>
        </authorList>
    </citation>
    <scope>NUCLEOTIDE SEQUENCE [LARGE SCALE GENOMIC DNA]</scope>
    <source>
        <strain evidence="9 10">SAG 2523</strain>
    </source>
</reference>
<evidence type="ECO:0000313" key="10">
    <source>
        <dbReference type="Proteomes" id="UP001485043"/>
    </source>
</evidence>
<feature type="transmembrane region" description="Helical" evidence="7">
    <location>
        <begin position="125"/>
        <end position="146"/>
    </location>
</feature>
<evidence type="ECO:0000256" key="3">
    <source>
        <dbReference type="ARBA" id="ARBA00022970"/>
    </source>
</evidence>
<keyword evidence="3" id="KW-0029">Amino-acid transport</keyword>
<feature type="transmembrane region" description="Helical" evidence="7">
    <location>
        <begin position="100"/>
        <end position="118"/>
    </location>
</feature>
<evidence type="ECO:0000313" key="9">
    <source>
        <dbReference type="EMBL" id="KAK9866638.1"/>
    </source>
</evidence>
<evidence type="ECO:0000256" key="1">
    <source>
        <dbReference type="ARBA" id="ARBA00004370"/>
    </source>
</evidence>
<feature type="domain" description="Amino acid transporter transmembrane" evidence="8">
    <location>
        <begin position="55"/>
        <end position="143"/>
    </location>
</feature>
<feature type="transmembrane region" description="Helical" evidence="7">
    <location>
        <begin position="68"/>
        <end position="88"/>
    </location>
</feature>
<protein>
    <recommendedName>
        <fullName evidence="8">Amino acid transporter transmembrane domain-containing protein</fullName>
    </recommendedName>
</protein>
<keyword evidence="10" id="KW-1185">Reference proteome</keyword>
<proteinExistence type="predicted"/>
<evidence type="ECO:0000256" key="7">
    <source>
        <dbReference type="SAM" id="Phobius"/>
    </source>
</evidence>
<dbReference type="GO" id="GO:0016020">
    <property type="term" value="C:membrane"/>
    <property type="evidence" value="ECO:0007669"/>
    <property type="project" value="UniProtKB-SubCell"/>
</dbReference>
<feature type="region of interest" description="Disordered" evidence="6">
    <location>
        <begin position="1"/>
        <end position="26"/>
    </location>
</feature>
<keyword evidence="5 7" id="KW-0472">Membrane</keyword>
<sequence length="147" mass="15920">MGFKDNLHGDLAAPDPEVQRSVKGGPDDYAKSFAGELGDSRRPGYDEPLSVGVGQGTKGKIMVWICQWANLIGGNISIFIQAGLSLQLNYQLTDHNSVSLTGWFAILGGVAIILTQLPTFHSLRYINGISMCCTYCFTIIAFSLAIY</sequence>
<comment type="caution">
    <text evidence="9">The sequence shown here is derived from an EMBL/GenBank/DDBJ whole genome shotgun (WGS) entry which is preliminary data.</text>
</comment>
<feature type="compositionally biased region" description="Basic and acidic residues" evidence="6">
    <location>
        <begin position="17"/>
        <end position="26"/>
    </location>
</feature>
<evidence type="ECO:0000256" key="2">
    <source>
        <dbReference type="ARBA" id="ARBA00022692"/>
    </source>
</evidence>
<keyword evidence="4 7" id="KW-1133">Transmembrane helix</keyword>
<dbReference type="AlphaFoldDB" id="A0AAW1TCR6"/>
<dbReference type="EMBL" id="JALJOV010000145">
    <property type="protein sequence ID" value="KAK9866638.1"/>
    <property type="molecule type" value="Genomic_DNA"/>
</dbReference>
<evidence type="ECO:0000256" key="5">
    <source>
        <dbReference type="ARBA" id="ARBA00023136"/>
    </source>
</evidence>
<evidence type="ECO:0000256" key="6">
    <source>
        <dbReference type="SAM" id="MobiDB-lite"/>
    </source>
</evidence>
<dbReference type="GO" id="GO:0006865">
    <property type="term" value="P:amino acid transport"/>
    <property type="evidence" value="ECO:0007669"/>
    <property type="project" value="UniProtKB-KW"/>
</dbReference>
<name>A0AAW1TCR6_9CHLO</name>
<dbReference type="InterPro" id="IPR013057">
    <property type="entry name" value="AA_transpt_TM"/>
</dbReference>
<comment type="subcellular location">
    <subcellularLocation>
        <location evidence="1">Membrane</location>
    </subcellularLocation>
</comment>
<keyword evidence="2 7" id="KW-0812">Transmembrane</keyword>
<gene>
    <name evidence="9" type="ORF">WJX84_008980</name>
</gene>
<keyword evidence="3" id="KW-0813">Transport</keyword>
<evidence type="ECO:0000259" key="8">
    <source>
        <dbReference type="Pfam" id="PF01490"/>
    </source>
</evidence>
<organism evidence="9 10">
    <name type="scientific">Apatococcus fuscideae</name>
    <dbReference type="NCBI Taxonomy" id="2026836"/>
    <lineage>
        <taxon>Eukaryota</taxon>
        <taxon>Viridiplantae</taxon>
        <taxon>Chlorophyta</taxon>
        <taxon>core chlorophytes</taxon>
        <taxon>Trebouxiophyceae</taxon>
        <taxon>Chlorellales</taxon>
        <taxon>Chlorellaceae</taxon>
        <taxon>Apatococcus</taxon>
    </lineage>
</organism>
<accession>A0AAW1TCR6</accession>
<dbReference type="Pfam" id="PF01490">
    <property type="entry name" value="Aa_trans"/>
    <property type="match status" value="1"/>
</dbReference>
<dbReference type="Proteomes" id="UP001485043">
    <property type="component" value="Unassembled WGS sequence"/>
</dbReference>